<comment type="caution">
    <text evidence="2">The sequence shown here is derived from an EMBL/GenBank/DDBJ whole genome shotgun (WGS) entry which is preliminary data.</text>
</comment>
<name>A0A8S4SDB6_9NEOP</name>
<dbReference type="Proteomes" id="UP000838756">
    <property type="component" value="Unassembled WGS sequence"/>
</dbReference>
<evidence type="ECO:0000256" key="1">
    <source>
        <dbReference type="SAM" id="SignalP"/>
    </source>
</evidence>
<proteinExistence type="predicted"/>
<dbReference type="OrthoDB" id="2139606at2759"/>
<protein>
    <submittedName>
        <fullName evidence="2">Jg17198 protein</fullName>
    </submittedName>
</protein>
<reference evidence="2" key="1">
    <citation type="submission" date="2022-03" db="EMBL/GenBank/DDBJ databases">
        <authorList>
            <person name="Lindestad O."/>
        </authorList>
    </citation>
    <scope>NUCLEOTIDE SEQUENCE</scope>
</reference>
<keyword evidence="1" id="KW-0732">Signal</keyword>
<keyword evidence="3" id="KW-1185">Reference proteome</keyword>
<organism evidence="2 3">
    <name type="scientific">Pararge aegeria aegeria</name>
    <dbReference type="NCBI Taxonomy" id="348720"/>
    <lineage>
        <taxon>Eukaryota</taxon>
        <taxon>Metazoa</taxon>
        <taxon>Ecdysozoa</taxon>
        <taxon>Arthropoda</taxon>
        <taxon>Hexapoda</taxon>
        <taxon>Insecta</taxon>
        <taxon>Pterygota</taxon>
        <taxon>Neoptera</taxon>
        <taxon>Endopterygota</taxon>
        <taxon>Lepidoptera</taxon>
        <taxon>Glossata</taxon>
        <taxon>Ditrysia</taxon>
        <taxon>Papilionoidea</taxon>
        <taxon>Nymphalidae</taxon>
        <taxon>Satyrinae</taxon>
        <taxon>Satyrini</taxon>
        <taxon>Parargina</taxon>
        <taxon>Pararge</taxon>
    </lineage>
</organism>
<dbReference type="AlphaFoldDB" id="A0A8S4SDB6"/>
<dbReference type="EMBL" id="CAKXAJ010026185">
    <property type="protein sequence ID" value="CAH2261174.1"/>
    <property type="molecule type" value="Genomic_DNA"/>
</dbReference>
<feature type="chain" id="PRO_5035944379" evidence="1">
    <location>
        <begin position="23"/>
        <end position="311"/>
    </location>
</feature>
<accession>A0A8S4SDB6</accession>
<evidence type="ECO:0000313" key="2">
    <source>
        <dbReference type="EMBL" id="CAH2261174.1"/>
    </source>
</evidence>
<evidence type="ECO:0000313" key="3">
    <source>
        <dbReference type="Proteomes" id="UP000838756"/>
    </source>
</evidence>
<gene>
    <name evidence="2" type="primary">jg17198</name>
    <name evidence="2" type="ORF">PAEG_LOCUS23868</name>
</gene>
<feature type="signal peptide" evidence="1">
    <location>
        <begin position="1"/>
        <end position="22"/>
    </location>
</feature>
<sequence>MDVKLVLLIFGLLTLLDTQVEAAFWYDSPIPNAQQIKTRGLKCIPGSTAIKIGQETLDKKEDSEEARRTHMNTKTNYETCEICVCSTEGKDMYCSKRPARNVNECIRLSLLKKRVEKNMPFEHERSLSFRIRRDYIWHNDEIPYEAKATCKRSTSYYSNSINANNTDIDVASDIDSLLDYSNKDVCFFCVCSVDGRHAGCISRSPWFCEYYRVLRTPGAAKHRYHRLFQQDRPAYFRQISYRLRRTMDDGLVAFYDAGGDTLCCSHPDGHRRSLHNQVRTKIRLMRRKVPKENILSRSPSGDYVDFIVNND</sequence>